<gene>
    <name evidence="10" type="ORF">V1264_023739</name>
</gene>
<feature type="transmembrane region" description="Helical" evidence="8">
    <location>
        <begin position="489"/>
        <end position="509"/>
    </location>
</feature>
<dbReference type="Pfam" id="PF02460">
    <property type="entry name" value="Patched"/>
    <property type="match status" value="1"/>
</dbReference>
<comment type="caution">
    <text evidence="10">The sequence shown here is derived from an EMBL/GenBank/DDBJ whole genome shotgun (WGS) entry which is preliminary data.</text>
</comment>
<dbReference type="PANTHER" id="PTHR10796:SF92">
    <property type="entry name" value="PATCHED-RELATED, ISOFORM A"/>
    <property type="match status" value="1"/>
</dbReference>
<evidence type="ECO:0000256" key="1">
    <source>
        <dbReference type="ARBA" id="ARBA00004141"/>
    </source>
</evidence>
<feature type="transmembrane region" description="Helical" evidence="8">
    <location>
        <begin position="396"/>
        <end position="422"/>
    </location>
</feature>
<evidence type="ECO:0000259" key="9">
    <source>
        <dbReference type="PROSITE" id="PS50156"/>
    </source>
</evidence>
<dbReference type="AlphaFoldDB" id="A0AAN9B7R6"/>
<keyword evidence="6" id="KW-0325">Glycoprotein</keyword>
<evidence type="ECO:0000256" key="2">
    <source>
        <dbReference type="ARBA" id="ARBA00005585"/>
    </source>
</evidence>
<evidence type="ECO:0000313" key="10">
    <source>
        <dbReference type="EMBL" id="KAK7100871.1"/>
    </source>
</evidence>
<feature type="transmembrane region" description="Helical" evidence="8">
    <location>
        <begin position="322"/>
        <end position="342"/>
    </location>
</feature>
<feature type="transmembrane region" description="Helical" evidence="8">
    <location>
        <begin position="656"/>
        <end position="676"/>
    </location>
</feature>
<feature type="transmembrane region" description="Helical" evidence="8">
    <location>
        <begin position="682"/>
        <end position="705"/>
    </location>
</feature>
<feature type="transmembrane region" description="Helical" evidence="8">
    <location>
        <begin position="362"/>
        <end position="384"/>
    </location>
</feature>
<keyword evidence="4 8" id="KW-1133">Transmembrane helix</keyword>
<reference evidence="10 11" key="1">
    <citation type="submission" date="2024-02" db="EMBL/GenBank/DDBJ databases">
        <title>Chromosome-scale genome assembly of the rough periwinkle Littorina saxatilis.</title>
        <authorList>
            <person name="De Jode A."/>
            <person name="Faria R."/>
            <person name="Formenti G."/>
            <person name="Sims Y."/>
            <person name="Smith T.P."/>
            <person name="Tracey A."/>
            <person name="Wood J.M.D."/>
            <person name="Zagrodzka Z.B."/>
            <person name="Johannesson K."/>
            <person name="Butlin R.K."/>
            <person name="Leder E.H."/>
        </authorList>
    </citation>
    <scope>NUCLEOTIDE SEQUENCE [LARGE SCALE GENOMIC DNA]</scope>
    <source>
        <strain evidence="10">Snail1</strain>
        <tissue evidence="10">Muscle</tissue>
    </source>
</reference>
<protein>
    <recommendedName>
        <fullName evidence="9">SSD domain-containing protein</fullName>
    </recommendedName>
</protein>
<keyword evidence="11" id="KW-1185">Reference proteome</keyword>
<evidence type="ECO:0000256" key="5">
    <source>
        <dbReference type="ARBA" id="ARBA00023136"/>
    </source>
</evidence>
<organism evidence="10 11">
    <name type="scientific">Littorina saxatilis</name>
    <dbReference type="NCBI Taxonomy" id="31220"/>
    <lineage>
        <taxon>Eukaryota</taxon>
        <taxon>Metazoa</taxon>
        <taxon>Spiralia</taxon>
        <taxon>Lophotrochozoa</taxon>
        <taxon>Mollusca</taxon>
        <taxon>Gastropoda</taxon>
        <taxon>Caenogastropoda</taxon>
        <taxon>Littorinimorpha</taxon>
        <taxon>Littorinoidea</taxon>
        <taxon>Littorinidae</taxon>
        <taxon>Littorina</taxon>
    </lineage>
</organism>
<evidence type="ECO:0000313" key="11">
    <source>
        <dbReference type="Proteomes" id="UP001374579"/>
    </source>
</evidence>
<evidence type="ECO:0000256" key="7">
    <source>
        <dbReference type="SAM" id="MobiDB-lite"/>
    </source>
</evidence>
<evidence type="ECO:0000256" key="6">
    <source>
        <dbReference type="ARBA" id="ARBA00023180"/>
    </source>
</evidence>
<dbReference type="InterPro" id="IPR051697">
    <property type="entry name" value="Patched_domain-protein"/>
</dbReference>
<feature type="transmembrane region" description="Helical" evidence="8">
    <location>
        <begin position="785"/>
        <end position="807"/>
    </location>
</feature>
<evidence type="ECO:0000256" key="8">
    <source>
        <dbReference type="SAM" id="Phobius"/>
    </source>
</evidence>
<feature type="transmembrane region" description="Helical" evidence="8">
    <location>
        <begin position="263"/>
        <end position="279"/>
    </location>
</feature>
<feature type="transmembrane region" description="Helical" evidence="8">
    <location>
        <begin position="291"/>
        <end position="315"/>
    </location>
</feature>
<dbReference type="SUPFAM" id="SSF82866">
    <property type="entry name" value="Multidrug efflux transporter AcrB transmembrane domain"/>
    <property type="match status" value="2"/>
</dbReference>
<dbReference type="GO" id="GO:0016020">
    <property type="term" value="C:membrane"/>
    <property type="evidence" value="ECO:0007669"/>
    <property type="project" value="UniProtKB-SubCell"/>
</dbReference>
<keyword evidence="3 8" id="KW-0812">Transmembrane</keyword>
<feature type="transmembrane region" description="Helical" evidence="8">
    <location>
        <begin position="813"/>
        <end position="836"/>
    </location>
</feature>
<dbReference type="Gene3D" id="1.20.1640.10">
    <property type="entry name" value="Multidrug efflux transporter AcrB transmembrane domain"/>
    <property type="match status" value="2"/>
</dbReference>
<evidence type="ECO:0000256" key="3">
    <source>
        <dbReference type="ARBA" id="ARBA00022692"/>
    </source>
</evidence>
<dbReference type="EMBL" id="JBAMIC010000011">
    <property type="protein sequence ID" value="KAK7100871.1"/>
    <property type="molecule type" value="Genomic_DNA"/>
</dbReference>
<dbReference type="InterPro" id="IPR000731">
    <property type="entry name" value="SSD"/>
</dbReference>
<dbReference type="PANTHER" id="PTHR10796">
    <property type="entry name" value="PATCHED-RELATED"/>
    <property type="match status" value="1"/>
</dbReference>
<sequence length="918" mass="102664">MGCRDCCWDMTGCQERVKRVMTSFAWWYGQLVCNHPTPFIVLPILICTGLGCGIFALDIEKDAETLFYPKGTQAIKDRTHLNELFPNLNNKTYSPFSQNTWPKFFRVVFEVRNSSQSIFSNKVIGEIRGFFRKSMDELKKQGLHWEDVCARFQNTCVIAGGPYTMPDFIRQLRAKNVTYPVRVAPDGSRTDLSRNIAGPVTDKNGILLEAKLLLVSFILFKDPGWSDAAVKLTQKTTLKYVSMTYQGTHTLENELYLATKGDIWLFMLTLIACIAYAILSTMGGDMVSTRSLLAFVGVLAALLGILASIGFLSLCGLKYTNIVGITPYLVIGIGVDDMFLLMSSWSDTLSSTELTVSERVSTTLTVAGVGITVTSLTDFLAFLVGGSSIFFSVQIFCIYTGVAVLFVYLCHVTLFIACLSLHGRRVYSNRHCVTLRTAKSRNELKDKGWSIVCRFLCGGQIPMRARDDESMCEKLPRILLPMVVFHRSFRYLILVGFGVLVAVSIYGYAHLEQGLEFTDLVQEDSYYRENVFKLDKHFPDSIPVSFVIDGEVNYAAEAVQRQMKALLDNAKKDEFIDPTVEHCWLTKFLKSAFYTDSARFFLDLEEFLKNHTAYVPDIRFAASDTARIVASRCSVITKPSNDKIAMSEMMQRMRKLAESGGFSVKVFAYHWSFLVFEGVLQILPNTLLTLGIAVAAMMVVCMVFLPHPFMVFLVTFNILMIISNIFAFMYFWGITLSIITMIHLVMSVGFSVDFSAHVCSAYLMSDAQFRHERAYDAITHAASPIFNGGVSSFVGVILLSFSGSYIFMTFFKIMVLVIVFGMLNAILFVPTVLSLIGPEPKLKPEELSDRNSSQRSFPLFQTHRSRVHSTAPHNSLISTPSAAVHPVNAETSLTHSHPSSPPIGFESSATPRMGVHFD</sequence>
<feature type="region of interest" description="Disordered" evidence="7">
    <location>
        <begin position="888"/>
        <end position="910"/>
    </location>
</feature>
<dbReference type="PROSITE" id="PS50156">
    <property type="entry name" value="SSD"/>
    <property type="match status" value="1"/>
</dbReference>
<accession>A0AAN9B7R6</accession>
<comment type="similarity">
    <text evidence="2">Belongs to the patched family.</text>
</comment>
<name>A0AAN9B7R6_9CAEN</name>
<comment type="subcellular location">
    <subcellularLocation>
        <location evidence="1">Membrane</location>
        <topology evidence="1">Multi-pass membrane protein</topology>
    </subcellularLocation>
</comment>
<dbReference type="Proteomes" id="UP001374579">
    <property type="component" value="Unassembled WGS sequence"/>
</dbReference>
<keyword evidence="5 8" id="KW-0472">Membrane</keyword>
<dbReference type="InterPro" id="IPR003392">
    <property type="entry name" value="PTHD_SSD"/>
</dbReference>
<feature type="transmembrane region" description="Helical" evidence="8">
    <location>
        <begin position="39"/>
        <end position="57"/>
    </location>
</feature>
<proteinExistence type="inferred from homology"/>
<feature type="domain" description="SSD" evidence="9">
    <location>
        <begin position="262"/>
        <end position="421"/>
    </location>
</feature>
<feature type="transmembrane region" description="Helical" evidence="8">
    <location>
        <begin position="712"/>
        <end position="732"/>
    </location>
</feature>
<evidence type="ECO:0000256" key="4">
    <source>
        <dbReference type="ARBA" id="ARBA00022989"/>
    </source>
</evidence>